<dbReference type="InterPro" id="IPR001054">
    <property type="entry name" value="A/G_cyclase"/>
</dbReference>
<dbReference type="GO" id="GO:0007168">
    <property type="term" value="P:receptor guanylyl cyclase signaling pathway"/>
    <property type="evidence" value="ECO:0007669"/>
    <property type="project" value="TreeGrafter"/>
</dbReference>
<evidence type="ECO:0000256" key="5">
    <source>
        <dbReference type="ARBA" id="ARBA00022475"/>
    </source>
</evidence>
<dbReference type="InterPro" id="IPR001245">
    <property type="entry name" value="Ser-Thr/Tyr_kinase_cat_dom"/>
</dbReference>
<keyword evidence="7 18" id="KW-0732">Signal</keyword>
<dbReference type="SUPFAM" id="SSF56112">
    <property type="entry name" value="Protein kinase-like (PK-like)"/>
    <property type="match status" value="1"/>
</dbReference>
<dbReference type="SUPFAM" id="SSF55073">
    <property type="entry name" value="Nucleotide cyclase"/>
    <property type="match status" value="1"/>
</dbReference>
<feature type="domain" description="Guanylate cyclase" evidence="20">
    <location>
        <begin position="798"/>
        <end position="928"/>
    </location>
</feature>
<evidence type="ECO:0000256" key="4">
    <source>
        <dbReference type="ARBA" id="ARBA00012202"/>
    </source>
</evidence>
<evidence type="ECO:0000313" key="22">
    <source>
        <dbReference type="Proteomes" id="UP000050794"/>
    </source>
</evidence>
<dbReference type="InterPro" id="IPR011009">
    <property type="entry name" value="Kinase-like_dom_sf"/>
</dbReference>
<keyword evidence="10 17" id="KW-0472">Membrane</keyword>
<evidence type="ECO:0000256" key="15">
    <source>
        <dbReference type="RuleBase" id="RU000405"/>
    </source>
</evidence>
<sequence>MGKQTVNDNRKQCVKCFIKLLLLTLLLFAGTCKSVVERVKSPITVSNKTSRAIHVGHLMPNRPAISHEPEVLKMCAKDLKKRNILPANLTLEVYTMESCNEFNGVEHAAYLHYIHKATVYFGPGCNNEIFVIGQLAPRWNVPVIAHMSGDDALENREIFSTLSSVALTSAREMARATYTYIRMNSWKQVGIVRASENYERLSVYSLHNVLKSTEISINVEIELNPFDSADEIIASGKLKTLRNSARIIVVELGMDLHSATNFMVAAGRMKMKNNEFVYILPWLAHINDYHPWEASNIDKQEVKQVYENTVAITAHGYDRKFIDEFQVKFAQETGILSSYHATITYMSLYDALFLYGLALRDAYEETKSDQVFLNGSLLWQKMSNRQFMGMTGQVLINSKAIRVPSYAIYHIINGTTRIVIELEATLGDSNECVIQGEQECYEHVPHELIPGYWKSSDGQLPKDMPYCGFDGSLCDYTTIYVLVSVLLFFAIVTPLGYFLYMKQNEKRLYDMTWRIPRDTVRMLDTSTTLKLVEHDNLNKFYGICFNQQNEFLVLWVLCSRGSLEDILFNDELKLGRSFQASFAKDTVKGLQFLHSSPLQCHGFLCLQNCLVDSNWTVKLTNFAIEQSISEKIQRNELKLLIEEGEEEMKEASSSRKYIQQAPEVIKEILATKVLPPGTQAADIYSLGMVLYQILFRVQPFHERSKSNKSMLAGNTGNEAEHKEGQIDFELESQDNYTTNLEVLVKDRTAMLEEAQLQADRLLNNMLPRLFLATITLRNYPEDLKIGKPVLPQLYPCSTILFSDIRGFTRISSTSTPFQIVTFLNDLFSGFDAIIAKHDAYKVETIGDAYMISSGVPNENGNAHVQHIADVALKMRAFVSNFKLAHRPEEIMMVRIGFHSGPVAAGVVGMEAPRYCLFGETVNIASRMESSGVANKIQVQ</sequence>
<dbReference type="PANTHER" id="PTHR11920:SF503">
    <property type="entry name" value="RECEPTOR-TYPE GUANYLATE CYCLASE GCY-9"/>
    <property type="match status" value="1"/>
</dbReference>
<keyword evidence="6 17" id="KW-0812">Transmembrane</keyword>
<evidence type="ECO:0000256" key="2">
    <source>
        <dbReference type="ARBA" id="ARBA00004236"/>
    </source>
</evidence>
<dbReference type="PROSITE" id="PS50011">
    <property type="entry name" value="PROTEIN_KINASE_DOM"/>
    <property type="match status" value="1"/>
</dbReference>
<dbReference type="InterPro" id="IPR029787">
    <property type="entry name" value="Nucleotide_cyclase"/>
</dbReference>
<evidence type="ECO:0000259" key="20">
    <source>
        <dbReference type="PROSITE" id="PS50125"/>
    </source>
</evidence>
<keyword evidence="22" id="KW-1185">Reference proteome</keyword>
<dbReference type="EMBL" id="UYWY01019652">
    <property type="protein sequence ID" value="VDM38611.1"/>
    <property type="molecule type" value="Genomic_DNA"/>
</dbReference>
<dbReference type="GO" id="GO:0035556">
    <property type="term" value="P:intracellular signal transduction"/>
    <property type="evidence" value="ECO:0007669"/>
    <property type="project" value="InterPro"/>
</dbReference>
<dbReference type="PROSITE" id="PS50125">
    <property type="entry name" value="GUANYLATE_CYCLASE_2"/>
    <property type="match status" value="1"/>
</dbReference>
<evidence type="ECO:0000256" key="6">
    <source>
        <dbReference type="ARBA" id="ARBA00022692"/>
    </source>
</evidence>
<reference evidence="21 22" key="2">
    <citation type="submission" date="2018-11" db="EMBL/GenBank/DDBJ databases">
        <authorList>
            <consortium name="Pathogen Informatics"/>
        </authorList>
    </citation>
    <scope>NUCLEOTIDE SEQUENCE [LARGE SCALE GENOMIC DNA]</scope>
</reference>
<dbReference type="EC" id="4.6.1.2" evidence="4 16"/>
<dbReference type="Gene3D" id="3.30.70.1230">
    <property type="entry name" value="Nucleotide cyclase"/>
    <property type="match status" value="1"/>
</dbReference>
<dbReference type="Pfam" id="PF07714">
    <property type="entry name" value="PK_Tyr_Ser-Thr"/>
    <property type="match status" value="1"/>
</dbReference>
<evidence type="ECO:0000256" key="3">
    <source>
        <dbReference type="ARBA" id="ARBA00004479"/>
    </source>
</evidence>
<dbReference type="PROSITE" id="PS00452">
    <property type="entry name" value="GUANYLATE_CYCLASE_1"/>
    <property type="match status" value="1"/>
</dbReference>
<gene>
    <name evidence="21" type="ORF">TCNE_LOCUS7290</name>
</gene>
<dbReference type="Proteomes" id="UP000050794">
    <property type="component" value="Unassembled WGS sequence"/>
</dbReference>
<dbReference type="GO" id="GO:0007606">
    <property type="term" value="P:sensory perception of chemical stimulus"/>
    <property type="evidence" value="ECO:0007669"/>
    <property type="project" value="UniProtKB-ARBA"/>
</dbReference>
<dbReference type="Pfam" id="PF00211">
    <property type="entry name" value="Guanylate_cyc"/>
    <property type="match status" value="1"/>
</dbReference>
<comment type="subcellular location">
    <subcellularLocation>
        <location evidence="2">Cell membrane</location>
    </subcellularLocation>
    <subcellularLocation>
        <location evidence="3">Membrane</location>
        <topology evidence="3">Single-pass type I membrane protein</topology>
    </subcellularLocation>
</comment>
<dbReference type="GO" id="GO:0004672">
    <property type="term" value="F:protein kinase activity"/>
    <property type="evidence" value="ECO:0007669"/>
    <property type="project" value="InterPro"/>
</dbReference>
<accession>A0A183UFM0</accession>
<dbReference type="InterPro" id="IPR001828">
    <property type="entry name" value="ANF_lig-bd_rcpt"/>
</dbReference>
<dbReference type="SUPFAM" id="SSF53822">
    <property type="entry name" value="Periplasmic binding protein-like I"/>
    <property type="match status" value="1"/>
</dbReference>
<dbReference type="SMART" id="SM00044">
    <property type="entry name" value="CYCc"/>
    <property type="match status" value="1"/>
</dbReference>
<evidence type="ECO:0000256" key="9">
    <source>
        <dbReference type="ARBA" id="ARBA00022989"/>
    </source>
</evidence>
<keyword evidence="5" id="KW-1003">Cell membrane</keyword>
<evidence type="ECO:0000313" key="23">
    <source>
        <dbReference type="WBParaSite" id="TCNE_0000729001-mRNA-1"/>
    </source>
</evidence>
<evidence type="ECO:0000256" key="17">
    <source>
        <dbReference type="SAM" id="Phobius"/>
    </source>
</evidence>
<dbReference type="GO" id="GO:0001653">
    <property type="term" value="F:peptide receptor activity"/>
    <property type="evidence" value="ECO:0007669"/>
    <property type="project" value="TreeGrafter"/>
</dbReference>
<dbReference type="Pfam" id="PF01094">
    <property type="entry name" value="ANF_receptor"/>
    <property type="match status" value="1"/>
</dbReference>
<dbReference type="GO" id="GO:0004383">
    <property type="term" value="F:guanylate cyclase activity"/>
    <property type="evidence" value="ECO:0007669"/>
    <property type="project" value="UniProtKB-EC"/>
</dbReference>
<dbReference type="PANTHER" id="PTHR11920">
    <property type="entry name" value="GUANYLYL CYCLASE"/>
    <property type="match status" value="1"/>
</dbReference>
<dbReference type="Gene3D" id="1.10.510.10">
    <property type="entry name" value="Transferase(Phosphotransferase) domain 1"/>
    <property type="match status" value="1"/>
</dbReference>
<evidence type="ECO:0000256" key="7">
    <source>
        <dbReference type="ARBA" id="ARBA00022729"/>
    </source>
</evidence>
<dbReference type="InterPro" id="IPR018297">
    <property type="entry name" value="A/G_cyclase_CS"/>
</dbReference>
<dbReference type="WBParaSite" id="TCNE_0000729001-mRNA-1">
    <property type="protein sequence ID" value="TCNE_0000729001-mRNA-1"/>
    <property type="gene ID" value="TCNE_0000729001"/>
</dbReference>
<name>A0A183UFM0_TOXCA</name>
<feature type="signal peptide" evidence="18">
    <location>
        <begin position="1"/>
        <end position="34"/>
    </location>
</feature>
<keyword evidence="8" id="KW-0547">Nucleotide-binding</keyword>
<evidence type="ECO:0000256" key="11">
    <source>
        <dbReference type="ARBA" id="ARBA00023170"/>
    </source>
</evidence>
<dbReference type="SMART" id="SM00220">
    <property type="entry name" value="S_TKc"/>
    <property type="match status" value="1"/>
</dbReference>
<feature type="chain" id="PRO_5044553157" description="Guanylate cyclase" evidence="18">
    <location>
        <begin position="35"/>
        <end position="939"/>
    </location>
</feature>
<evidence type="ECO:0000256" key="12">
    <source>
        <dbReference type="ARBA" id="ARBA00023180"/>
    </source>
</evidence>
<evidence type="ECO:0000256" key="14">
    <source>
        <dbReference type="ARBA" id="ARBA00023293"/>
    </source>
</evidence>
<protein>
    <recommendedName>
        <fullName evidence="4 16">Guanylate cyclase</fullName>
        <ecNumber evidence="4 16">4.6.1.2</ecNumber>
    </recommendedName>
</protein>
<dbReference type="GO" id="GO:0005524">
    <property type="term" value="F:ATP binding"/>
    <property type="evidence" value="ECO:0007669"/>
    <property type="project" value="InterPro"/>
</dbReference>
<keyword evidence="12" id="KW-0325">Glycoprotein</keyword>
<evidence type="ECO:0000256" key="13">
    <source>
        <dbReference type="ARBA" id="ARBA00023239"/>
    </source>
</evidence>
<keyword evidence="14 16" id="KW-0141">cGMP biosynthesis</keyword>
<dbReference type="GO" id="GO:0005886">
    <property type="term" value="C:plasma membrane"/>
    <property type="evidence" value="ECO:0007669"/>
    <property type="project" value="UniProtKB-SubCell"/>
</dbReference>
<proteinExistence type="inferred from homology"/>
<dbReference type="Gene3D" id="3.40.50.2300">
    <property type="match status" value="2"/>
</dbReference>
<keyword evidence="9 17" id="KW-1133">Transmembrane helix</keyword>
<comment type="similarity">
    <text evidence="15">Belongs to the adenylyl cyclase class-4/guanylyl cyclase family.</text>
</comment>
<dbReference type="AlphaFoldDB" id="A0A183UFM0"/>
<evidence type="ECO:0000256" key="18">
    <source>
        <dbReference type="SAM" id="SignalP"/>
    </source>
</evidence>
<reference evidence="23" key="1">
    <citation type="submission" date="2016-06" db="UniProtKB">
        <authorList>
            <consortium name="WormBaseParasite"/>
        </authorList>
    </citation>
    <scope>IDENTIFICATION</scope>
</reference>
<comment type="catalytic activity">
    <reaction evidence="1 16">
        <text>GTP = 3',5'-cyclic GMP + diphosphate</text>
        <dbReference type="Rhea" id="RHEA:13665"/>
        <dbReference type="ChEBI" id="CHEBI:33019"/>
        <dbReference type="ChEBI" id="CHEBI:37565"/>
        <dbReference type="ChEBI" id="CHEBI:57746"/>
        <dbReference type="EC" id="4.6.1.2"/>
    </reaction>
</comment>
<feature type="transmembrane region" description="Helical" evidence="17">
    <location>
        <begin position="479"/>
        <end position="500"/>
    </location>
</feature>
<evidence type="ECO:0000259" key="19">
    <source>
        <dbReference type="PROSITE" id="PS50011"/>
    </source>
</evidence>
<dbReference type="FunFam" id="3.30.70.1230:FF:000050">
    <property type="entry name" value="Guanylate cyclase"/>
    <property type="match status" value="1"/>
</dbReference>
<feature type="domain" description="Protein kinase" evidence="19">
    <location>
        <begin position="420"/>
        <end position="771"/>
    </location>
</feature>
<dbReference type="CDD" id="cd06352">
    <property type="entry name" value="PBP1_NPR_GC-like"/>
    <property type="match status" value="1"/>
</dbReference>
<evidence type="ECO:0000256" key="16">
    <source>
        <dbReference type="RuleBase" id="RU003431"/>
    </source>
</evidence>
<evidence type="ECO:0000256" key="10">
    <source>
        <dbReference type="ARBA" id="ARBA00023136"/>
    </source>
</evidence>
<evidence type="ECO:0000313" key="21">
    <source>
        <dbReference type="EMBL" id="VDM38611.1"/>
    </source>
</evidence>
<keyword evidence="11" id="KW-0675">Receptor</keyword>
<evidence type="ECO:0000256" key="1">
    <source>
        <dbReference type="ARBA" id="ARBA00001436"/>
    </source>
</evidence>
<dbReference type="InterPro" id="IPR000719">
    <property type="entry name" value="Prot_kinase_dom"/>
</dbReference>
<dbReference type="GO" id="GO:0004016">
    <property type="term" value="F:adenylate cyclase activity"/>
    <property type="evidence" value="ECO:0007669"/>
    <property type="project" value="TreeGrafter"/>
</dbReference>
<dbReference type="InterPro" id="IPR050401">
    <property type="entry name" value="Cyclic_nucleotide_synthase"/>
</dbReference>
<dbReference type="InterPro" id="IPR028082">
    <property type="entry name" value="Peripla_BP_I"/>
</dbReference>
<dbReference type="CDD" id="cd07302">
    <property type="entry name" value="CHD"/>
    <property type="match status" value="1"/>
</dbReference>
<organism evidence="22 23">
    <name type="scientific">Toxocara canis</name>
    <name type="common">Canine roundworm</name>
    <dbReference type="NCBI Taxonomy" id="6265"/>
    <lineage>
        <taxon>Eukaryota</taxon>
        <taxon>Metazoa</taxon>
        <taxon>Ecdysozoa</taxon>
        <taxon>Nematoda</taxon>
        <taxon>Chromadorea</taxon>
        <taxon>Rhabditida</taxon>
        <taxon>Spirurina</taxon>
        <taxon>Ascaridomorpha</taxon>
        <taxon>Ascaridoidea</taxon>
        <taxon>Toxocaridae</taxon>
        <taxon>Toxocara</taxon>
    </lineage>
</organism>
<evidence type="ECO:0000256" key="8">
    <source>
        <dbReference type="ARBA" id="ARBA00022741"/>
    </source>
</evidence>
<keyword evidence="13 15" id="KW-0456">Lyase</keyword>